<dbReference type="EMBL" id="JBCEZU010000045">
    <property type="protein sequence ID" value="KAK9536687.1"/>
    <property type="molecule type" value="Genomic_DNA"/>
</dbReference>
<evidence type="ECO:0000313" key="2">
    <source>
        <dbReference type="EMBL" id="KAK9536687.1"/>
    </source>
</evidence>
<feature type="compositionally biased region" description="Basic and acidic residues" evidence="1">
    <location>
        <begin position="79"/>
        <end position="89"/>
    </location>
</feature>
<feature type="region of interest" description="Disordered" evidence="1">
    <location>
        <begin position="75"/>
        <end position="105"/>
    </location>
</feature>
<organism evidence="2 3">
    <name type="scientific">Zoarces viviparus</name>
    <name type="common">Viviparous eelpout</name>
    <name type="synonym">Blennius viviparus</name>
    <dbReference type="NCBI Taxonomy" id="48416"/>
    <lineage>
        <taxon>Eukaryota</taxon>
        <taxon>Metazoa</taxon>
        <taxon>Chordata</taxon>
        <taxon>Craniata</taxon>
        <taxon>Vertebrata</taxon>
        <taxon>Euteleostomi</taxon>
        <taxon>Actinopterygii</taxon>
        <taxon>Neopterygii</taxon>
        <taxon>Teleostei</taxon>
        <taxon>Neoteleostei</taxon>
        <taxon>Acanthomorphata</taxon>
        <taxon>Eupercaria</taxon>
        <taxon>Perciformes</taxon>
        <taxon>Cottioidei</taxon>
        <taxon>Zoarcales</taxon>
        <taxon>Zoarcidae</taxon>
        <taxon>Zoarcinae</taxon>
        <taxon>Zoarces</taxon>
    </lineage>
</organism>
<accession>A0AAW1FP14</accession>
<keyword evidence="3" id="KW-1185">Reference proteome</keyword>
<gene>
    <name evidence="2" type="ORF">VZT92_006450</name>
</gene>
<proteinExistence type="predicted"/>
<comment type="caution">
    <text evidence="2">The sequence shown here is derived from an EMBL/GenBank/DDBJ whole genome shotgun (WGS) entry which is preliminary data.</text>
</comment>
<evidence type="ECO:0000256" key="1">
    <source>
        <dbReference type="SAM" id="MobiDB-lite"/>
    </source>
</evidence>
<dbReference type="AlphaFoldDB" id="A0AAW1FP14"/>
<protein>
    <submittedName>
        <fullName evidence="2">Uncharacterized protein</fullName>
    </submittedName>
</protein>
<sequence>MYAAGMASVRTSASRAAWFPQTRAGFSREFCVIWAGRRGAEKEGLWVVSGAQLKAKQDVWSQILSCYSPPLLQLRGRRQHDTSQPDSSRKMRKGCGGNHTGRHQTGHNLRTAVQTGFRQNVQCGVNFN</sequence>
<name>A0AAW1FP14_ZOAVI</name>
<reference evidence="2 3" key="1">
    <citation type="journal article" date="2024" name="Genome Biol. Evol.">
        <title>Chromosome-level genome assembly of the viviparous eelpout Zoarces viviparus.</title>
        <authorList>
            <person name="Fuhrmann N."/>
            <person name="Brasseur M.V."/>
            <person name="Bakowski C.E."/>
            <person name="Podsiadlowski L."/>
            <person name="Prost S."/>
            <person name="Krehenwinkel H."/>
            <person name="Mayer C."/>
        </authorList>
    </citation>
    <scope>NUCLEOTIDE SEQUENCE [LARGE SCALE GENOMIC DNA]</scope>
    <source>
        <strain evidence="2">NO-MEL_2022_Ind0_liver</strain>
    </source>
</reference>
<evidence type="ECO:0000313" key="3">
    <source>
        <dbReference type="Proteomes" id="UP001488805"/>
    </source>
</evidence>
<dbReference type="Proteomes" id="UP001488805">
    <property type="component" value="Unassembled WGS sequence"/>
</dbReference>